<proteinExistence type="predicted"/>
<organism evidence="2 3">
    <name type="scientific">Ancylostoma ceylanicum</name>
    <dbReference type="NCBI Taxonomy" id="53326"/>
    <lineage>
        <taxon>Eukaryota</taxon>
        <taxon>Metazoa</taxon>
        <taxon>Ecdysozoa</taxon>
        <taxon>Nematoda</taxon>
        <taxon>Chromadorea</taxon>
        <taxon>Rhabditida</taxon>
        <taxon>Rhabditina</taxon>
        <taxon>Rhabditomorpha</taxon>
        <taxon>Strongyloidea</taxon>
        <taxon>Ancylostomatidae</taxon>
        <taxon>Ancylostomatinae</taxon>
        <taxon>Ancylostoma</taxon>
    </lineage>
</organism>
<accession>A0A016VFB2</accession>
<name>A0A016VFB2_9BILA</name>
<dbReference type="AlphaFoldDB" id="A0A016VFB2"/>
<dbReference type="InterPro" id="IPR007513">
    <property type="entry name" value="SERF-like_N"/>
</dbReference>
<keyword evidence="3" id="KW-1185">Reference proteome</keyword>
<dbReference type="EMBL" id="JARK01001347">
    <property type="protein sequence ID" value="EYC25717.1"/>
    <property type="molecule type" value="Genomic_DNA"/>
</dbReference>
<protein>
    <recommendedName>
        <fullName evidence="1">Small EDRK-rich factor-like N-terminal domain-containing protein</fullName>
    </recommendedName>
</protein>
<evidence type="ECO:0000259" key="1">
    <source>
        <dbReference type="Pfam" id="PF04419"/>
    </source>
</evidence>
<comment type="caution">
    <text evidence="2">The sequence shown here is derived from an EMBL/GenBank/DDBJ whole genome shotgun (WGS) entry which is preliminary data.</text>
</comment>
<feature type="domain" description="Small EDRK-rich factor-like N-terminal" evidence="1">
    <location>
        <begin position="43"/>
        <end position="68"/>
    </location>
</feature>
<sequence length="114" mass="12445">MLLSLLVVRNVHYAVIIVPLNNNCIGPVGRCSRSSGGSIAAIMTRGNQRELAREKHLKKQLEQKKKAGAGAREANAVIPGLLLALGTRCTIPFKDKSIAIYLSYDFLIKVMVLE</sequence>
<dbReference type="STRING" id="53326.A0A016VFB2"/>
<reference evidence="3" key="1">
    <citation type="journal article" date="2015" name="Nat. Genet.">
        <title>The genome and transcriptome of the zoonotic hookworm Ancylostoma ceylanicum identify infection-specific gene families.</title>
        <authorList>
            <person name="Schwarz E.M."/>
            <person name="Hu Y."/>
            <person name="Antoshechkin I."/>
            <person name="Miller M.M."/>
            <person name="Sternberg P.W."/>
            <person name="Aroian R.V."/>
        </authorList>
    </citation>
    <scope>NUCLEOTIDE SEQUENCE</scope>
    <source>
        <strain evidence="3">HY135</strain>
    </source>
</reference>
<gene>
    <name evidence="2" type="primary">Acey_s0011.g1350</name>
    <name evidence="2" type="ORF">Y032_0011g1350</name>
</gene>
<evidence type="ECO:0000313" key="3">
    <source>
        <dbReference type="Proteomes" id="UP000024635"/>
    </source>
</evidence>
<dbReference type="Proteomes" id="UP000024635">
    <property type="component" value="Unassembled WGS sequence"/>
</dbReference>
<dbReference type="Pfam" id="PF04419">
    <property type="entry name" value="SERF-like_N"/>
    <property type="match status" value="1"/>
</dbReference>
<evidence type="ECO:0000313" key="2">
    <source>
        <dbReference type="EMBL" id="EYC25717.1"/>
    </source>
</evidence>